<dbReference type="SUPFAM" id="SSF47005">
    <property type="entry name" value="Peripheral subunit-binding domain of 2-oxo acid dehydrogenase complex"/>
    <property type="match status" value="1"/>
</dbReference>
<evidence type="ECO:0000313" key="9">
    <source>
        <dbReference type="Proteomes" id="UP000000591"/>
    </source>
</evidence>
<dbReference type="CDD" id="cd06849">
    <property type="entry name" value="lipoyl_domain"/>
    <property type="match status" value="1"/>
</dbReference>
<dbReference type="GO" id="GO:0016746">
    <property type="term" value="F:acyltransferase activity"/>
    <property type="evidence" value="ECO:0007669"/>
    <property type="project" value="InterPro"/>
</dbReference>
<evidence type="ECO:0000259" key="6">
    <source>
        <dbReference type="PROSITE" id="PS50968"/>
    </source>
</evidence>
<dbReference type="EMBL" id="AE016820">
    <property type="protein sequence ID" value="AAS54813.2"/>
    <property type="molecule type" value="Genomic_DNA"/>
</dbReference>
<reference evidence="8 9" key="1">
    <citation type="journal article" date="2004" name="Science">
        <title>The Ashbya gossypii genome as a tool for mapping the ancient Saccharomyces cerevisiae genome.</title>
        <authorList>
            <person name="Dietrich F.S."/>
            <person name="Voegeli S."/>
            <person name="Brachat S."/>
            <person name="Lerch A."/>
            <person name="Gates K."/>
            <person name="Steiner S."/>
            <person name="Mohr C."/>
            <person name="Pohlmann R."/>
            <person name="Luedi P."/>
            <person name="Choi S."/>
            <person name="Wing R.A."/>
            <person name="Flavier A."/>
            <person name="Gaffney T.D."/>
            <person name="Philippsen P."/>
        </authorList>
    </citation>
    <scope>NUCLEOTIDE SEQUENCE [LARGE SCALE GENOMIC DNA]</scope>
    <source>
        <strain evidence="9">ATCC 10895 / CBS 109.51 / FGSC 9923 / NRRL Y-1056</strain>
    </source>
</reference>
<dbReference type="InterPro" id="IPR003016">
    <property type="entry name" value="2-oxoA_DH_lipoyl-BS"/>
</dbReference>
<keyword evidence="3" id="KW-0809">Transit peptide</keyword>
<feature type="region of interest" description="Disordered" evidence="5">
    <location>
        <begin position="122"/>
        <end position="151"/>
    </location>
</feature>
<dbReference type="KEGG" id="ago:AGOS_AGR323C"/>
<name>Q74Z83_EREGS</name>
<dbReference type="SUPFAM" id="SSF51230">
    <property type="entry name" value="Single hybrid motif"/>
    <property type="match status" value="1"/>
</dbReference>
<dbReference type="OrthoDB" id="202158at2759"/>
<dbReference type="Pfam" id="PF00364">
    <property type="entry name" value="Biotin_lipoyl"/>
    <property type="match status" value="1"/>
</dbReference>
<dbReference type="GO" id="GO:0045254">
    <property type="term" value="C:pyruvate dehydrogenase complex"/>
    <property type="evidence" value="ECO:0000318"/>
    <property type="project" value="GO_Central"/>
</dbReference>
<reference evidence="9" key="2">
    <citation type="journal article" date="2013" name="G3 (Bethesda)">
        <title>Genomes of Ashbya fungi isolated from insects reveal four mating-type loci, numerous translocations, lack of transposons, and distinct gene duplications.</title>
        <authorList>
            <person name="Dietrich F.S."/>
            <person name="Voegeli S."/>
            <person name="Kuo S."/>
            <person name="Philippsen P."/>
        </authorList>
    </citation>
    <scope>GENOME REANNOTATION</scope>
    <source>
        <strain evidence="9">ATCC 10895 / CBS 109.51 / FGSC 9923 / NRRL Y-1056</strain>
    </source>
</reference>
<dbReference type="PANTHER" id="PTHR23151:SF82">
    <property type="entry name" value="PYRUVATE DEHYDROGENASE COMPLEX PROTEIN X COMPONENT, MITOCHONDRIAL"/>
    <property type="match status" value="1"/>
</dbReference>
<organism evidence="8 9">
    <name type="scientific">Eremothecium gossypii (strain ATCC 10895 / CBS 109.51 / FGSC 9923 / NRRL Y-1056)</name>
    <name type="common">Yeast</name>
    <name type="synonym">Ashbya gossypii</name>
    <dbReference type="NCBI Taxonomy" id="284811"/>
    <lineage>
        <taxon>Eukaryota</taxon>
        <taxon>Fungi</taxon>
        <taxon>Dikarya</taxon>
        <taxon>Ascomycota</taxon>
        <taxon>Saccharomycotina</taxon>
        <taxon>Saccharomycetes</taxon>
        <taxon>Saccharomycetales</taxon>
        <taxon>Saccharomycetaceae</taxon>
        <taxon>Eremothecium</taxon>
    </lineage>
</organism>
<proteinExistence type="inferred from homology"/>
<protein>
    <submittedName>
        <fullName evidence="8">AGR323Cp</fullName>
    </submittedName>
</protein>
<comment type="similarity">
    <text evidence="1">Belongs to the 2-oxoacid dehydrogenase family.</text>
</comment>
<dbReference type="InterPro" id="IPR045257">
    <property type="entry name" value="E2/Pdx1"/>
</dbReference>
<dbReference type="FunFam" id="2.40.50.100:FF:000010">
    <property type="entry name" value="Acetyltransferase component of pyruvate dehydrogenase complex"/>
    <property type="match status" value="1"/>
</dbReference>
<dbReference type="GO" id="GO:0006086">
    <property type="term" value="P:pyruvate decarboxylation to acetyl-CoA"/>
    <property type="evidence" value="ECO:0000318"/>
    <property type="project" value="GO_Central"/>
</dbReference>
<evidence type="ECO:0000256" key="1">
    <source>
        <dbReference type="ARBA" id="ARBA00007317"/>
    </source>
</evidence>
<dbReference type="PROSITE" id="PS00189">
    <property type="entry name" value="LIPOYL"/>
    <property type="match status" value="1"/>
</dbReference>
<feature type="domain" description="Peripheral subunit-binding (PSBD)" evidence="7">
    <location>
        <begin position="164"/>
        <end position="205"/>
    </location>
</feature>
<feature type="domain" description="Lipoyl-binding" evidence="6">
    <location>
        <begin position="28"/>
        <end position="107"/>
    </location>
</feature>
<evidence type="ECO:0000256" key="2">
    <source>
        <dbReference type="ARBA" id="ARBA00022823"/>
    </source>
</evidence>
<dbReference type="AlphaFoldDB" id="Q74Z83"/>
<evidence type="ECO:0000256" key="4">
    <source>
        <dbReference type="ARBA" id="ARBA00065810"/>
    </source>
</evidence>
<dbReference type="Gene3D" id="2.40.50.100">
    <property type="match status" value="1"/>
</dbReference>
<dbReference type="InterPro" id="IPR011053">
    <property type="entry name" value="Single_hybrid_motif"/>
</dbReference>
<dbReference type="RefSeq" id="NP_986989.2">
    <property type="nucleotide sequence ID" value="NM_212051.2"/>
</dbReference>
<accession>Q74Z83</accession>
<dbReference type="InterPro" id="IPR036625">
    <property type="entry name" value="E3-bd_dom_sf"/>
</dbReference>
<dbReference type="OMA" id="NRFEVYD"/>
<dbReference type="InterPro" id="IPR000089">
    <property type="entry name" value="Biotin_lipoyl"/>
</dbReference>
<dbReference type="PROSITE" id="PS50968">
    <property type="entry name" value="BIOTINYL_LIPOYL"/>
    <property type="match status" value="1"/>
</dbReference>
<dbReference type="PANTHER" id="PTHR23151">
    <property type="entry name" value="DIHYDROLIPOAMIDE ACETYL/SUCCINYL-TRANSFERASE-RELATED"/>
    <property type="match status" value="1"/>
</dbReference>
<dbReference type="Proteomes" id="UP000000591">
    <property type="component" value="Chromosome VII"/>
</dbReference>
<dbReference type="GO" id="GO:0005198">
    <property type="term" value="F:structural molecule activity"/>
    <property type="evidence" value="ECO:0000318"/>
    <property type="project" value="GO_Central"/>
</dbReference>
<evidence type="ECO:0000313" key="8">
    <source>
        <dbReference type="EMBL" id="AAS54813.2"/>
    </source>
</evidence>
<dbReference type="GO" id="GO:0005739">
    <property type="term" value="C:mitochondrion"/>
    <property type="evidence" value="ECO:0000318"/>
    <property type="project" value="GO_Central"/>
</dbReference>
<dbReference type="PROSITE" id="PS51826">
    <property type="entry name" value="PSBD"/>
    <property type="match status" value="1"/>
</dbReference>
<dbReference type="InterPro" id="IPR004167">
    <property type="entry name" value="PSBD"/>
</dbReference>
<dbReference type="InParanoid" id="Q74Z83"/>
<dbReference type="Pfam" id="PF02817">
    <property type="entry name" value="E3_binding"/>
    <property type="match status" value="1"/>
</dbReference>
<dbReference type="FunCoup" id="Q74Z83">
    <property type="interactions" value="134"/>
</dbReference>
<dbReference type="HOGENOM" id="CLU_035825_2_1_1"/>
<dbReference type="Gene3D" id="4.10.320.10">
    <property type="entry name" value="E3-binding domain"/>
    <property type="match status" value="1"/>
</dbReference>
<keyword evidence="9" id="KW-1185">Reference proteome</keyword>
<gene>
    <name evidence="8" type="ORF">AGOS_AGR323C</name>
</gene>
<dbReference type="GeneID" id="4623292"/>
<dbReference type="eggNOG" id="KOG0557">
    <property type="taxonomic scope" value="Eukaryota"/>
</dbReference>
<evidence type="ECO:0000259" key="7">
    <source>
        <dbReference type="PROSITE" id="PS51826"/>
    </source>
</evidence>
<comment type="subunit">
    <text evidence="4">Eukaryotic pyruvate dehydrogenase (PDH) complexes are organized as a core consisting of the oligomeric dihydrolipoamide acetyl-transferase (E2), around which are arranged multiple copies of pyruvate dehydrogenase (E1), dihydrolipoamide dehydrogenase (E3) and protein X (E3BP) bound by non-covalent bonds.</text>
</comment>
<dbReference type="STRING" id="284811.Q74Z83"/>
<keyword evidence="2" id="KW-0450">Lipoyl</keyword>
<evidence type="ECO:0000256" key="5">
    <source>
        <dbReference type="SAM" id="MobiDB-lite"/>
    </source>
</evidence>
<sequence length="402" mass="44190">MFRSQLYKQSARISFRRPFHGSMAPRAITPFHMPAMSPTMEKGGIVSWKFKVGEPFQAGDVILEVETDKAQIDVEAQDDGKLAAIVKGDGSKDVDVGETVAFLAEVEDDLSALEIPKVVTSEAPKEAEAKPSPKVSEQAPAPARKTPSKTVSNGILQQADKNQTLLPSVITLLHANGVTVEEAFANIKASGPNGRILKGDVLGYLGKISADSVVKVSEYIKKFEHLDLSNIELRPAQPPKGAADKKAEPKPAPPAYRTLHERLILKVPEHVSFERFSNALKQYIREATYTAHGEALDNPYSDHFDPLFEELLSVQPREPRFEVSYDVLPLTVVPSSSKPKEDIFDILSGNSVESKPAPSSSEPSAHEYALDLYLKVENKFSDSETRAARFIDYIKELDLSSH</sequence>
<evidence type="ECO:0000256" key="3">
    <source>
        <dbReference type="ARBA" id="ARBA00022946"/>
    </source>
</evidence>